<dbReference type="Pfam" id="PF00226">
    <property type="entry name" value="DnaJ"/>
    <property type="match status" value="1"/>
</dbReference>
<dbReference type="CDD" id="cd06257">
    <property type="entry name" value="DnaJ"/>
    <property type="match status" value="1"/>
</dbReference>
<dbReference type="SMART" id="SM00271">
    <property type="entry name" value="DnaJ"/>
    <property type="match status" value="1"/>
</dbReference>
<dbReference type="InterPro" id="IPR036869">
    <property type="entry name" value="J_dom_sf"/>
</dbReference>
<dbReference type="InterPro" id="IPR050817">
    <property type="entry name" value="DjlA_DnaK_co-chaperone"/>
</dbReference>
<keyword evidence="3" id="KW-1185">Reference proteome</keyword>
<dbReference type="Gene3D" id="1.10.287.110">
    <property type="entry name" value="DnaJ domain"/>
    <property type="match status" value="1"/>
</dbReference>
<comment type="caution">
    <text evidence="2">The sequence shown here is derived from an EMBL/GenBank/DDBJ whole genome shotgun (WGS) entry which is preliminary data.</text>
</comment>
<evidence type="ECO:0000313" key="2">
    <source>
        <dbReference type="EMBL" id="KAJ6262458.1"/>
    </source>
</evidence>
<dbReference type="EMBL" id="JAQGDS010000003">
    <property type="protein sequence ID" value="KAJ6262458.1"/>
    <property type="molecule type" value="Genomic_DNA"/>
</dbReference>
<protein>
    <recommendedName>
        <fullName evidence="1">J domain-containing protein</fullName>
    </recommendedName>
</protein>
<dbReference type="InterPro" id="IPR001623">
    <property type="entry name" value="DnaJ_domain"/>
</dbReference>
<sequence>MPGPPVASVRSHFASSDQAFAFAFPIDITSRRIVEPTDAQAAWLTTSNDAPDAILGVSVSATQDEIRKAYKIQSLKTHPDRVAVNDPSRPERTRKFQLVQEAYFTLSDSTRRREYDATRAWNPPRGSSSWREDQFGDIFEEMMRDEGLRDADDPDARKTATGRFYGIIGGVSGAALGFIVANFPGLLAGAVAGNRLGAVRDAKGKSVYEVFQELPQSEKARLLSDLAMKVLAQTISI</sequence>
<evidence type="ECO:0000313" key="3">
    <source>
        <dbReference type="Proteomes" id="UP001221413"/>
    </source>
</evidence>
<reference evidence="2" key="1">
    <citation type="submission" date="2023-01" db="EMBL/GenBank/DDBJ databases">
        <title>The chitinases involved in constricting ring structure development in the nematode-trapping fungus Drechslerella dactyloides.</title>
        <authorList>
            <person name="Wang R."/>
            <person name="Zhang L."/>
            <person name="Tang P."/>
            <person name="Li S."/>
            <person name="Liang L."/>
        </authorList>
    </citation>
    <scope>NUCLEOTIDE SEQUENCE</scope>
    <source>
        <strain evidence="2">YMF1.00031</strain>
    </source>
</reference>
<dbReference type="PRINTS" id="PR00625">
    <property type="entry name" value="JDOMAIN"/>
</dbReference>
<name>A0AAD6J139_DREDA</name>
<gene>
    <name evidence="2" type="ORF">Dda_3266</name>
</gene>
<dbReference type="SUPFAM" id="SSF46565">
    <property type="entry name" value="Chaperone J-domain"/>
    <property type="match status" value="1"/>
</dbReference>
<accession>A0AAD6J139</accession>
<dbReference type="PANTHER" id="PTHR24074">
    <property type="entry name" value="CO-CHAPERONE PROTEIN DJLA"/>
    <property type="match status" value="1"/>
</dbReference>
<organism evidence="2 3">
    <name type="scientific">Drechslerella dactyloides</name>
    <name type="common">Nematode-trapping fungus</name>
    <name type="synonym">Arthrobotrys dactyloides</name>
    <dbReference type="NCBI Taxonomy" id="74499"/>
    <lineage>
        <taxon>Eukaryota</taxon>
        <taxon>Fungi</taxon>
        <taxon>Dikarya</taxon>
        <taxon>Ascomycota</taxon>
        <taxon>Pezizomycotina</taxon>
        <taxon>Orbiliomycetes</taxon>
        <taxon>Orbiliales</taxon>
        <taxon>Orbiliaceae</taxon>
        <taxon>Drechslerella</taxon>
    </lineage>
</organism>
<dbReference type="PROSITE" id="PS50076">
    <property type="entry name" value="DNAJ_2"/>
    <property type="match status" value="1"/>
</dbReference>
<evidence type="ECO:0000259" key="1">
    <source>
        <dbReference type="PROSITE" id="PS50076"/>
    </source>
</evidence>
<dbReference type="Proteomes" id="UP001221413">
    <property type="component" value="Unassembled WGS sequence"/>
</dbReference>
<feature type="domain" description="J" evidence="1">
    <location>
        <begin position="50"/>
        <end position="119"/>
    </location>
</feature>
<dbReference type="AlphaFoldDB" id="A0AAD6J139"/>
<proteinExistence type="predicted"/>